<dbReference type="Proteomes" id="UP001066276">
    <property type="component" value="Chromosome 2_1"/>
</dbReference>
<feature type="region of interest" description="Disordered" evidence="1">
    <location>
        <begin position="1"/>
        <end position="21"/>
    </location>
</feature>
<dbReference type="EMBL" id="JANPWB010000003">
    <property type="protein sequence ID" value="KAJ1203532.1"/>
    <property type="molecule type" value="Genomic_DNA"/>
</dbReference>
<name>A0AAV7VS98_PLEWA</name>
<sequence>MARSEQHRGCRGLRSSAEGRRTGHLQRSYGLSAFHLSRADPLSLVRTHFLLRRAILGEPSAARGKKRTVSLLPDPPSAACDPLRPFPRSHGAPPGLLPLHCLVPHPSPILFHWSIFADTRVRPSIAYMILGELSLVLQ</sequence>
<gene>
    <name evidence="2" type="ORF">NDU88_007317</name>
</gene>
<dbReference type="AlphaFoldDB" id="A0AAV7VS98"/>
<proteinExistence type="predicted"/>
<protein>
    <submittedName>
        <fullName evidence="2">Uncharacterized protein</fullName>
    </submittedName>
</protein>
<organism evidence="2 3">
    <name type="scientific">Pleurodeles waltl</name>
    <name type="common">Iberian ribbed newt</name>
    <dbReference type="NCBI Taxonomy" id="8319"/>
    <lineage>
        <taxon>Eukaryota</taxon>
        <taxon>Metazoa</taxon>
        <taxon>Chordata</taxon>
        <taxon>Craniata</taxon>
        <taxon>Vertebrata</taxon>
        <taxon>Euteleostomi</taxon>
        <taxon>Amphibia</taxon>
        <taxon>Batrachia</taxon>
        <taxon>Caudata</taxon>
        <taxon>Salamandroidea</taxon>
        <taxon>Salamandridae</taxon>
        <taxon>Pleurodelinae</taxon>
        <taxon>Pleurodeles</taxon>
    </lineage>
</organism>
<accession>A0AAV7VS98</accession>
<evidence type="ECO:0000313" key="2">
    <source>
        <dbReference type="EMBL" id="KAJ1203532.1"/>
    </source>
</evidence>
<evidence type="ECO:0000256" key="1">
    <source>
        <dbReference type="SAM" id="MobiDB-lite"/>
    </source>
</evidence>
<comment type="caution">
    <text evidence="2">The sequence shown here is derived from an EMBL/GenBank/DDBJ whole genome shotgun (WGS) entry which is preliminary data.</text>
</comment>
<evidence type="ECO:0000313" key="3">
    <source>
        <dbReference type="Proteomes" id="UP001066276"/>
    </source>
</evidence>
<reference evidence="2" key="1">
    <citation type="journal article" date="2022" name="bioRxiv">
        <title>Sequencing and chromosome-scale assembly of the giantPleurodeles waltlgenome.</title>
        <authorList>
            <person name="Brown T."/>
            <person name="Elewa A."/>
            <person name="Iarovenko S."/>
            <person name="Subramanian E."/>
            <person name="Araus A.J."/>
            <person name="Petzold A."/>
            <person name="Susuki M."/>
            <person name="Suzuki K.-i.T."/>
            <person name="Hayashi T."/>
            <person name="Toyoda A."/>
            <person name="Oliveira C."/>
            <person name="Osipova E."/>
            <person name="Leigh N.D."/>
            <person name="Simon A."/>
            <person name="Yun M.H."/>
        </authorList>
    </citation>
    <scope>NUCLEOTIDE SEQUENCE</scope>
    <source>
        <strain evidence="2">20211129_DDA</strain>
        <tissue evidence="2">Liver</tissue>
    </source>
</reference>
<keyword evidence="3" id="KW-1185">Reference proteome</keyword>